<name>A0ABW0QV68_9BACL</name>
<reference evidence="2" key="1">
    <citation type="journal article" date="2019" name="Int. J. Syst. Evol. Microbiol.">
        <title>The Global Catalogue of Microorganisms (GCM) 10K type strain sequencing project: providing services to taxonomists for standard genome sequencing and annotation.</title>
        <authorList>
            <consortium name="The Broad Institute Genomics Platform"/>
            <consortium name="The Broad Institute Genome Sequencing Center for Infectious Disease"/>
            <person name="Wu L."/>
            <person name="Ma J."/>
        </authorList>
    </citation>
    <scope>NUCLEOTIDE SEQUENCE [LARGE SCALE GENOMIC DNA]</scope>
    <source>
        <strain evidence="2">CGMCC 1.18578</strain>
    </source>
</reference>
<gene>
    <name evidence="1" type="ORF">ACFPQ4_01690</name>
</gene>
<accession>A0ABW0QV68</accession>
<dbReference type="RefSeq" id="WP_378109989.1">
    <property type="nucleotide sequence ID" value="NZ_JBHSNC010000006.1"/>
</dbReference>
<dbReference type="EMBL" id="JBHSNC010000006">
    <property type="protein sequence ID" value="MFC5528169.1"/>
    <property type="molecule type" value="Genomic_DNA"/>
</dbReference>
<dbReference type="Proteomes" id="UP001596108">
    <property type="component" value="Unassembled WGS sequence"/>
</dbReference>
<proteinExistence type="predicted"/>
<organism evidence="1 2">
    <name type="scientific">Cohnella yongneupensis</name>
    <dbReference type="NCBI Taxonomy" id="425006"/>
    <lineage>
        <taxon>Bacteria</taxon>
        <taxon>Bacillati</taxon>
        <taxon>Bacillota</taxon>
        <taxon>Bacilli</taxon>
        <taxon>Bacillales</taxon>
        <taxon>Paenibacillaceae</taxon>
        <taxon>Cohnella</taxon>
    </lineage>
</organism>
<evidence type="ECO:0000313" key="1">
    <source>
        <dbReference type="EMBL" id="MFC5528169.1"/>
    </source>
</evidence>
<sequence length="379" mass="44178">MEAVKKYLELSDITQPNSVHQIWARTQGHPLTLSLLVSTMLVGSSSQTFVPDENDVFAHVAAAWLQEVPDPDMKEIVEAASVLRHFNHELLNYALGRTVTGEQFRSLISYSFVQRVDRGWILHDLLRDAIGLDFRRRSPDFYNQLWLRSVSYYSDKIKRSAKIGMAAWENAEILFYIGNYLIQFLLNRQSISYSMEQLHPANWAEAEQYMEQRHATAKDGNVVYVDPSTNEQATYLMTAKESLNILNQIRLKELYELDPACVKLIRNEKGNIYGLIVSIPINELTLDYLKTRPISAAYFRSAFGSREHTIERSRAYESRLFRPNRRCIRLLRSERNAGYDIHVYYRGTTSFITITTEKRRPLTTSWIREARKFYPTWIK</sequence>
<protein>
    <submittedName>
        <fullName evidence="1">Uncharacterized protein</fullName>
    </submittedName>
</protein>
<comment type="caution">
    <text evidence="1">The sequence shown here is derived from an EMBL/GenBank/DDBJ whole genome shotgun (WGS) entry which is preliminary data.</text>
</comment>
<keyword evidence="2" id="KW-1185">Reference proteome</keyword>
<evidence type="ECO:0000313" key="2">
    <source>
        <dbReference type="Proteomes" id="UP001596108"/>
    </source>
</evidence>